<dbReference type="GeneID" id="7845634"/>
<dbReference type="InterPro" id="IPR018490">
    <property type="entry name" value="cNMP-bd_dom_sf"/>
</dbReference>
<dbReference type="InterPro" id="IPR051413">
    <property type="entry name" value="K/Na_HCN_channel"/>
</dbReference>
<evidence type="ECO:0000313" key="5">
    <source>
        <dbReference type="Proteomes" id="UP000009168"/>
    </source>
</evidence>
<dbReference type="CDD" id="cd00038">
    <property type="entry name" value="CAP_ED"/>
    <property type="match status" value="1"/>
</dbReference>
<keyword evidence="2" id="KW-0812">Transmembrane</keyword>
<dbReference type="KEGG" id="tet:TTHERM_00424630"/>
<organism evidence="4 5">
    <name type="scientific">Tetrahymena thermophila (strain SB210)</name>
    <dbReference type="NCBI Taxonomy" id="312017"/>
    <lineage>
        <taxon>Eukaryota</taxon>
        <taxon>Sar</taxon>
        <taxon>Alveolata</taxon>
        <taxon>Ciliophora</taxon>
        <taxon>Intramacronucleata</taxon>
        <taxon>Oligohymenophorea</taxon>
        <taxon>Hymenostomatida</taxon>
        <taxon>Tetrahymenina</taxon>
        <taxon>Tetrahymenidae</taxon>
        <taxon>Tetrahymena</taxon>
    </lineage>
</organism>
<feature type="compositionally biased region" description="Polar residues" evidence="1">
    <location>
        <begin position="859"/>
        <end position="868"/>
    </location>
</feature>
<proteinExistence type="predicted"/>
<dbReference type="Pfam" id="PF00027">
    <property type="entry name" value="cNMP_binding"/>
    <property type="match status" value="1"/>
</dbReference>
<feature type="transmembrane region" description="Helical" evidence="2">
    <location>
        <begin position="342"/>
        <end position="358"/>
    </location>
</feature>
<dbReference type="GO" id="GO:0005249">
    <property type="term" value="F:voltage-gated potassium channel activity"/>
    <property type="evidence" value="ECO:0007669"/>
    <property type="project" value="TreeGrafter"/>
</dbReference>
<keyword evidence="2" id="KW-1133">Transmembrane helix</keyword>
<feature type="region of interest" description="Disordered" evidence="1">
    <location>
        <begin position="806"/>
        <end position="892"/>
    </location>
</feature>
<feature type="region of interest" description="Disordered" evidence="1">
    <location>
        <begin position="953"/>
        <end position="972"/>
    </location>
</feature>
<name>Q23AJ7_TETTS</name>
<dbReference type="Gene3D" id="1.10.287.70">
    <property type="match status" value="1"/>
</dbReference>
<dbReference type="GO" id="GO:0003254">
    <property type="term" value="P:regulation of membrane depolarization"/>
    <property type="evidence" value="ECO:0007669"/>
    <property type="project" value="TreeGrafter"/>
</dbReference>
<dbReference type="Gene3D" id="1.10.287.630">
    <property type="entry name" value="Helix hairpin bin"/>
    <property type="match status" value="1"/>
</dbReference>
<dbReference type="PANTHER" id="PTHR45689:SF5">
    <property type="entry name" value="I[[H]] CHANNEL, ISOFORM E"/>
    <property type="match status" value="1"/>
</dbReference>
<dbReference type="GO" id="GO:0098855">
    <property type="term" value="C:HCN channel complex"/>
    <property type="evidence" value="ECO:0007669"/>
    <property type="project" value="TreeGrafter"/>
</dbReference>
<feature type="transmembrane region" description="Helical" evidence="2">
    <location>
        <begin position="451"/>
        <end position="469"/>
    </location>
</feature>
<dbReference type="HOGENOM" id="CLU_009864_0_0_1"/>
<dbReference type="InterPro" id="IPR014710">
    <property type="entry name" value="RmlC-like_jellyroll"/>
</dbReference>
<dbReference type="eggNOG" id="KOG0500">
    <property type="taxonomic scope" value="Eukaryota"/>
</dbReference>
<feature type="region of interest" description="Disordered" evidence="1">
    <location>
        <begin position="977"/>
        <end position="1004"/>
    </location>
</feature>
<dbReference type="SUPFAM" id="SSF51206">
    <property type="entry name" value="cAMP-binding domain-like"/>
    <property type="match status" value="1"/>
</dbReference>
<feature type="compositionally biased region" description="Low complexity" evidence="1">
    <location>
        <begin position="876"/>
        <end position="887"/>
    </location>
</feature>
<dbReference type="Gene3D" id="2.60.120.10">
    <property type="entry name" value="Jelly Rolls"/>
    <property type="match status" value="1"/>
</dbReference>
<dbReference type="OrthoDB" id="421226at2759"/>
<accession>Q23AJ7</accession>
<evidence type="ECO:0000256" key="2">
    <source>
        <dbReference type="SAM" id="Phobius"/>
    </source>
</evidence>
<keyword evidence="2" id="KW-0472">Membrane</keyword>
<dbReference type="InterPro" id="IPR000595">
    <property type="entry name" value="cNMP-bd_dom"/>
</dbReference>
<dbReference type="PANTHER" id="PTHR45689">
    <property type="entry name" value="I[[H]] CHANNEL, ISOFORM E"/>
    <property type="match status" value="1"/>
</dbReference>
<reference evidence="5" key="1">
    <citation type="journal article" date="2006" name="PLoS Biol.">
        <title>Macronuclear genome sequence of the ciliate Tetrahymena thermophila, a model eukaryote.</title>
        <authorList>
            <person name="Eisen J.A."/>
            <person name="Coyne R.S."/>
            <person name="Wu M."/>
            <person name="Wu D."/>
            <person name="Thiagarajan M."/>
            <person name="Wortman J.R."/>
            <person name="Badger J.H."/>
            <person name="Ren Q."/>
            <person name="Amedeo P."/>
            <person name="Jones K.M."/>
            <person name="Tallon L.J."/>
            <person name="Delcher A.L."/>
            <person name="Salzberg S.L."/>
            <person name="Silva J.C."/>
            <person name="Haas B.J."/>
            <person name="Majoros W.H."/>
            <person name="Farzad M."/>
            <person name="Carlton J.M."/>
            <person name="Smith R.K. Jr."/>
            <person name="Garg J."/>
            <person name="Pearlman R.E."/>
            <person name="Karrer K.M."/>
            <person name="Sun L."/>
            <person name="Manning G."/>
            <person name="Elde N.C."/>
            <person name="Turkewitz A.P."/>
            <person name="Asai D.J."/>
            <person name="Wilkes D.E."/>
            <person name="Wang Y."/>
            <person name="Cai H."/>
            <person name="Collins K."/>
            <person name="Stewart B.A."/>
            <person name="Lee S.R."/>
            <person name="Wilamowska K."/>
            <person name="Weinberg Z."/>
            <person name="Ruzzo W.L."/>
            <person name="Wloga D."/>
            <person name="Gaertig J."/>
            <person name="Frankel J."/>
            <person name="Tsao C.-C."/>
            <person name="Gorovsky M.A."/>
            <person name="Keeling P.J."/>
            <person name="Waller R.F."/>
            <person name="Patron N.J."/>
            <person name="Cherry J.M."/>
            <person name="Stover N.A."/>
            <person name="Krieger C.J."/>
            <person name="del Toro C."/>
            <person name="Ryder H.F."/>
            <person name="Williamson S.C."/>
            <person name="Barbeau R.A."/>
            <person name="Hamilton E.P."/>
            <person name="Orias E."/>
        </authorList>
    </citation>
    <scope>NUCLEOTIDE SEQUENCE [LARGE SCALE GENOMIC DNA]</scope>
    <source>
        <strain evidence="5">SB210</strain>
    </source>
</reference>
<dbReference type="SUPFAM" id="SSF81324">
    <property type="entry name" value="Voltage-gated potassium channels"/>
    <property type="match status" value="1"/>
</dbReference>
<dbReference type="PROSITE" id="PS50042">
    <property type="entry name" value="CNMP_BINDING_3"/>
    <property type="match status" value="1"/>
</dbReference>
<feature type="compositionally biased region" description="Acidic residues" evidence="1">
    <location>
        <begin position="806"/>
        <end position="830"/>
    </location>
</feature>
<feature type="transmembrane region" description="Helical" evidence="2">
    <location>
        <begin position="370"/>
        <end position="387"/>
    </location>
</feature>
<gene>
    <name evidence="4" type="ORF">TTHERM_00424630</name>
</gene>
<evidence type="ECO:0000259" key="3">
    <source>
        <dbReference type="PROSITE" id="PS50042"/>
    </source>
</evidence>
<dbReference type="SMART" id="SM00100">
    <property type="entry name" value="cNMP"/>
    <property type="match status" value="1"/>
</dbReference>
<dbReference type="AlphaFoldDB" id="Q23AJ7"/>
<feature type="transmembrane region" description="Helical" evidence="2">
    <location>
        <begin position="408"/>
        <end position="431"/>
    </location>
</feature>
<dbReference type="EMBL" id="GG662724">
    <property type="protein sequence ID" value="EAR93495.2"/>
    <property type="molecule type" value="Genomic_DNA"/>
</dbReference>
<dbReference type="GO" id="GO:0035725">
    <property type="term" value="P:sodium ion transmembrane transport"/>
    <property type="evidence" value="ECO:0007669"/>
    <property type="project" value="TreeGrafter"/>
</dbReference>
<feature type="transmembrane region" description="Helical" evidence="2">
    <location>
        <begin position="300"/>
        <end position="321"/>
    </location>
</feature>
<feature type="transmembrane region" description="Helical" evidence="2">
    <location>
        <begin position="476"/>
        <end position="497"/>
    </location>
</feature>
<keyword evidence="5" id="KW-1185">Reference proteome</keyword>
<feature type="transmembrane region" description="Helical" evidence="2">
    <location>
        <begin position="267"/>
        <end position="288"/>
    </location>
</feature>
<evidence type="ECO:0000256" key="1">
    <source>
        <dbReference type="SAM" id="MobiDB-lite"/>
    </source>
</evidence>
<protein>
    <submittedName>
        <fullName evidence="4">Cyclic nucleotide-binding domain protein</fullName>
    </submittedName>
</protein>
<evidence type="ECO:0000313" key="4">
    <source>
        <dbReference type="EMBL" id="EAR93495.2"/>
    </source>
</evidence>
<dbReference type="InParanoid" id="Q23AJ7"/>
<feature type="domain" description="Cyclic nucleotide-binding" evidence="3">
    <location>
        <begin position="625"/>
        <end position="693"/>
    </location>
</feature>
<dbReference type="Proteomes" id="UP000009168">
    <property type="component" value="Unassembled WGS sequence"/>
</dbReference>
<sequence>MENQREAQVNILTDRMKFIQNEEVQQLNKNDLRYTQSYDTENDAIIDTNKLETQQNQDSQVNNETKFKDTAEFQYSEDKNASETTPQSSGQNDLQSLMIQSSYLERKFMKDYIKQEQYQNNFVKSQSLFSHSHERKQIIEREDSLKPNGSSHKQIHFTNQKDVRRGTKHFSYKDGQTLKKQQLIQKIKKRMINFYQNFTNVGKKIYLEKRSVHTTLNDKSDGYFENQQKITMLQQTLIFVKLIMNIFDSFLLSKIPVISAQSRINMLIKFVLIVYNALFFLLLSIMIVFQNMLTQQDLTFYKATLIIWTFEILIRLNTTIYKDSNILTNRKDIFFSYFPKKFICDFISFLVIIILLLQDQTEKMLTTRTITQIICFAKVLILNQDIEEFQKRLCMMLRRYYLIKLSNLIIKLFILAHTIACGWFIIATIEINWLGEETTWYTESVAADGTWWKVYILSMYWALTLMTTGSNEAKTILQVSFTSFIMLFTTIIIGYLLNATGAILEEIDASEENKQNDLNIINEYMREKNISINLQGRVNIYLEYYYQKNYQKQTDEAKSVLSKISTELRNLLQKEYFQQILSRIDFLHRNFSVQTLANLSIMCEEIVYYPNQIIFEENDFKDAALLVIIEGQVEIYQQVGSSKKDQKTICFLGQGQIIGQINFFTGMVRTASARSRGFTKLAKISRDNFLAVVNENEKDVQTFYQMKDNILLYENYEEMNIRCSACSSYKHLQGNCPLVHLSKQNVMEKVRILNIMKQDRKQIKRHAIQKKNALKNIGLTQAKTAEYQDIQLGSGNSQYKFMRELDDEDDDDGDEDEDDGVEPEPEEGEEEKSFNENNDIEEESSCEISSSEQQVKKNLVQSKNSNIESKSDMQKNGKNQSRKSNSSNKDDQIQNNQVEILNPQMFSIAEQNRKKSLKIQSQSKLFLNNYVDQDQNGNSCSAKKKKGSLAITQSSEMYPGRKKSKDQNNSKVLVGNRKESLLNNNMPTLGQFDSDSSDEKQQKKKYCQSMLYDKKKKNNQSRQLKFDKIQKQISQQQLNSKLLIPSQSSQKNIEKKEQEDIQEEKERVLWQLDKQKDYDYYFNHGNMKIRISQFNFYLHSKQQKYLMKLIQNTLLVRKKQHRISTQLKFKKNHMKTQIVKLNVNHKN</sequence>
<dbReference type="RefSeq" id="XP_001013740.2">
    <property type="nucleotide sequence ID" value="XM_001013740.2"/>
</dbReference>